<evidence type="ECO:0000259" key="4">
    <source>
        <dbReference type="Pfam" id="PF13908"/>
    </source>
</evidence>
<name>A0A1S3HA33_LINAN</name>
<feature type="compositionally biased region" description="Polar residues" evidence="1">
    <location>
        <begin position="218"/>
        <end position="239"/>
    </location>
</feature>
<evidence type="ECO:0000256" key="2">
    <source>
        <dbReference type="SAM" id="Phobius"/>
    </source>
</evidence>
<keyword evidence="2" id="KW-0812">Transmembrane</keyword>
<feature type="compositionally biased region" description="Pro residues" evidence="1">
    <location>
        <begin position="327"/>
        <end position="340"/>
    </location>
</feature>
<feature type="domain" description="Shisa N-terminal" evidence="4">
    <location>
        <begin position="58"/>
        <end position="105"/>
    </location>
</feature>
<evidence type="ECO:0000313" key="5">
    <source>
        <dbReference type="Proteomes" id="UP000085678"/>
    </source>
</evidence>
<dbReference type="KEGG" id="lak:106153525"/>
<protein>
    <submittedName>
        <fullName evidence="6">Protein shisa-2 homolog</fullName>
    </submittedName>
</protein>
<dbReference type="InParanoid" id="A0A1S3HA33"/>
<dbReference type="Proteomes" id="UP000085678">
    <property type="component" value="Unplaced"/>
</dbReference>
<feature type="compositionally biased region" description="Basic and acidic residues" evidence="1">
    <location>
        <begin position="350"/>
        <end position="362"/>
    </location>
</feature>
<keyword evidence="2" id="KW-1133">Transmembrane helix</keyword>
<feature type="compositionally biased region" description="Pro residues" evidence="1">
    <location>
        <begin position="260"/>
        <end position="287"/>
    </location>
</feature>
<feature type="region of interest" description="Disordered" evidence="1">
    <location>
        <begin position="210"/>
        <end position="362"/>
    </location>
</feature>
<keyword evidence="2" id="KW-0472">Membrane</keyword>
<feature type="signal peptide" evidence="3">
    <location>
        <begin position="1"/>
        <end position="21"/>
    </location>
</feature>
<evidence type="ECO:0000256" key="3">
    <source>
        <dbReference type="SAM" id="SignalP"/>
    </source>
</evidence>
<dbReference type="Pfam" id="PF13908">
    <property type="entry name" value="Shisa_N"/>
    <property type="match status" value="2"/>
</dbReference>
<keyword evidence="5" id="KW-1185">Reference proteome</keyword>
<sequence length="362" mass="39365">MTILKNVGLVSLWVFIRLATPADYCCGSSTSKYCCTDSYDRYIYSYSASYQCSTPTRGEFCCAYYTSSGKYKSAFYCEKYCCGSSTSKYCCLTSRYRYLYSYSYNSSCPAPIKGEYCCAYYNSYGTYRSSFFCTKYCCGTPTSKYCCTSSYSRYSPSYSSASLCIPPKSMDEEHEGEWGDISMVFILAPFMFISGVVFIVIRKVCRRTPPGVIHGHQRQPTHSMQTRQTMVSSTPTTSYGPGVHPPTSGAPPSNFGYSPGAPPPTTGYSPGAPPPTTGYSPGAPPPTTGYNVANLPPNLGHHHGVPPPTSPYSPTAPPPDSGLDPGVAPPPYELFAPPPGSTFASQNTTHPRDPKPSTQEKC</sequence>
<proteinExistence type="predicted"/>
<feature type="transmembrane region" description="Helical" evidence="2">
    <location>
        <begin position="181"/>
        <end position="201"/>
    </location>
</feature>
<dbReference type="GeneID" id="106153525"/>
<dbReference type="RefSeq" id="XP_013382955.1">
    <property type="nucleotide sequence ID" value="XM_013527501.1"/>
</dbReference>
<reference evidence="6" key="1">
    <citation type="submission" date="2025-08" db="UniProtKB">
        <authorList>
            <consortium name="RefSeq"/>
        </authorList>
    </citation>
    <scope>IDENTIFICATION</scope>
    <source>
        <tissue evidence="6">Gonads</tissue>
    </source>
</reference>
<dbReference type="STRING" id="7574.A0A1S3HA33"/>
<feature type="compositionally biased region" description="Pro residues" evidence="1">
    <location>
        <begin position="305"/>
        <end position="320"/>
    </location>
</feature>
<dbReference type="InterPro" id="IPR053891">
    <property type="entry name" value="Shisa_N"/>
</dbReference>
<dbReference type="AlphaFoldDB" id="A0A1S3HA33"/>
<evidence type="ECO:0000313" key="6">
    <source>
        <dbReference type="RefSeq" id="XP_013382955.1"/>
    </source>
</evidence>
<keyword evidence="3" id="KW-0732">Signal</keyword>
<organism evidence="5 6">
    <name type="scientific">Lingula anatina</name>
    <name type="common">Brachiopod</name>
    <name type="synonym">Lingula unguis</name>
    <dbReference type="NCBI Taxonomy" id="7574"/>
    <lineage>
        <taxon>Eukaryota</taxon>
        <taxon>Metazoa</taxon>
        <taxon>Spiralia</taxon>
        <taxon>Lophotrochozoa</taxon>
        <taxon>Brachiopoda</taxon>
        <taxon>Linguliformea</taxon>
        <taxon>Lingulata</taxon>
        <taxon>Lingulida</taxon>
        <taxon>Linguloidea</taxon>
        <taxon>Lingulidae</taxon>
        <taxon>Lingula</taxon>
    </lineage>
</organism>
<evidence type="ECO:0000256" key="1">
    <source>
        <dbReference type="SAM" id="MobiDB-lite"/>
    </source>
</evidence>
<feature type="chain" id="PRO_5010370118" evidence="3">
    <location>
        <begin position="22"/>
        <end position="362"/>
    </location>
</feature>
<feature type="domain" description="Shisa N-terminal" evidence="4">
    <location>
        <begin position="114"/>
        <end position="155"/>
    </location>
</feature>
<gene>
    <name evidence="6" type="primary">LOC106153525</name>
</gene>
<accession>A0A1S3HA33</accession>